<evidence type="ECO:0000313" key="1">
    <source>
        <dbReference type="EMBL" id="GLQ73547.1"/>
    </source>
</evidence>
<reference evidence="2" key="1">
    <citation type="journal article" date="2019" name="Int. J. Syst. Evol. Microbiol.">
        <title>The Global Catalogue of Microorganisms (GCM) 10K type strain sequencing project: providing services to taxonomists for standard genome sequencing and annotation.</title>
        <authorList>
            <consortium name="The Broad Institute Genomics Platform"/>
            <consortium name="The Broad Institute Genome Sequencing Center for Infectious Disease"/>
            <person name="Wu L."/>
            <person name="Ma J."/>
        </authorList>
    </citation>
    <scope>NUCLEOTIDE SEQUENCE [LARGE SCALE GENOMIC DNA]</scope>
    <source>
        <strain evidence="2">NBRC 15640</strain>
    </source>
</reference>
<dbReference type="RefSeq" id="WP_185829951.1">
    <property type="nucleotide sequence ID" value="NZ_AP025144.1"/>
</dbReference>
<dbReference type="AlphaFoldDB" id="A0AAV5NU58"/>
<name>A0AAV5NU58_9VIBR</name>
<keyword evidence="2" id="KW-1185">Reference proteome</keyword>
<comment type="caution">
    <text evidence="1">The sequence shown here is derived from an EMBL/GenBank/DDBJ whole genome shotgun (WGS) entry which is preliminary data.</text>
</comment>
<organism evidence="1 2">
    <name type="scientific">Vibrio penaeicida</name>
    <dbReference type="NCBI Taxonomy" id="104609"/>
    <lineage>
        <taxon>Bacteria</taxon>
        <taxon>Pseudomonadati</taxon>
        <taxon>Pseudomonadota</taxon>
        <taxon>Gammaproteobacteria</taxon>
        <taxon>Vibrionales</taxon>
        <taxon>Vibrionaceae</taxon>
        <taxon>Vibrio</taxon>
    </lineage>
</organism>
<accession>A0AAV5NU58</accession>
<dbReference type="Proteomes" id="UP001156690">
    <property type="component" value="Unassembled WGS sequence"/>
</dbReference>
<evidence type="ECO:0000313" key="2">
    <source>
        <dbReference type="Proteomes" id="UP001156690"/>
    </source>
</evidence>
<gene>
    <name evidence="1" type="ORF">GCM10007932_29070</name>
</gene>
<sequence>MFEFCAPCMQKKYWIELTFRDEFNQPLSWVSGNLIDPPQQFWTPS</sequence>
<dbReference type="EMBL" id="BSNX01000035">
    <property type="protein sequence ID" value="GLQ73547.1"/>
    <property type="molecule type" value="Genomic_DNA"/>
</dbReference>
<proteinExistence type="predicted"/>
<protein>
    <submittedName>
        <fullName evidence="1">Uncharacterized protein</fullName>
    </submittedName>
</protein>